<feature type="transmembrane region" description="Helical" evidence="7">
    <location>
        <begin position="62"/>
        <end position="94"/>
    </location>
</feature>
<comment type="subcellular location">
    <subcellularLocation>
        <location evidence="1">Cell membrane</location>
        <topology evidence="1">Multi-pass membrane protein</topology>
    </subcellularLocation>
</comment>
<evidence type="ECO:0000256" key="6">
    <source>
        <dbReference type="SAM" id="MobiDB-lite"/>
    </source>
</evidence>
<evidence type="ECO:0000256" key="3">
    <source>
        <dbReference type="ARBA" id="ARBA00022692"/>
    </source>
</evidence>
<feature type="transmembrane region" description="Helical" evidence="7">
    <location>
        <begin position="101"/>
        <end position="123"/>
    </location>
</feature>
<dbReference type="Pfam" id="PF02653">
    <property type="entry name" value="BPD_transp_2"/>
    <property type="match status" value="1"/>
</dbReference>
<accession>A0ABU4JSW5</accession>
<dbReference type="Proteomes" id="UP001281656">
    <property type="component" value="Unassembled WGS sequence"/>
</dbReference>
<feature type="transmembrane region" description="Helical" evidence="7">
    <location>
        <begin position="304"/>
        <end position="322"/>
    </location>
</feature>
<sequence length="348" mass="36495">MEQERKKDRFNVSEDKSLRAILSKFGSLLGLLLLCVILTFASDQFLTFKNIMNIANQSALNSLISVGMLLTILTAGIDLSVGSVLALSICVMAVAITKWHLNAMMAIILCLVVGSFLGFINGILLTKLKLPHPFISTLAMKNVAAGLALIVTGASPISGFSKSVQFLGSEKIGLIPVSFILVIAVYAIFHIFLNRTAQGRYIYAVGGNPEAAKLSGVNVSKTLVLVYSLSGFMAALCGIVLVGRVNAAFPLAGLNYDADAIAACIIGGASFMGGSGTVWGTLIGSMIMAVLRNGLNLLGVPADVQTVAIGLVIIGAVYVDVLRTQAQKKAKTNSNSNTNTNTPVNVKA</sequence>
<evidence type="ECO:0000313" key="8">
    <source>
        <dbReference type="EMBL" id="MDW8801210.1"/>
    </source>
</evidence>
<dbReference type="PANTHER" id="PTHR32196">
    <property type="entry name" value="ABC TRANSPORTER PERMEASE PROTEIN YPHD-RELATED-RELATED"/>
    <property type="match status" value="1"/>
</dbReference>
<dbReference type="RefSeq" id="WP_261672927.1">
    <property type="nucleotide sequence ID" value="NZ_JARUJP010000008.1"/>
</dbReference>
<protein>
    <submittedName>
        <fullName evidence="8">ABC transporter permease</fullName>
    </submittedName>
</protein>
<feature type="compositionally biased region" description="Low complexity" evidence="6">
    <location>
        <begin position="332"/>
        <end position="342"/>
    </location>
</feature>
<name>A0ABU4JSW5_9CLOT</name>
<evidence type="ECO:0000256" key="2">
    <source>
        <dbReference type="ARBA" id="ARBA00022475"/>
    </source>
</evidence>
<feature type="region of interest" description="Disordered" evidence="6">
    <location>
        <begin position="329"/>
        <end position="348"/>
    </location>
</feature>
<feature type="transmembrane region" description="Helical" evidence="7">
    <location>
        <begin position="143"/>
        <end position="160"/>
    </location>
</feature>
<feature type="transmembrane region" description="Helical" evidence="7">
    <location>
        <begin position="261"/>
        <end position="284"/>
    </location>
</feature>
<comment type="caution">
    <text evidence="8">The sequence shown here is derived from an EMBL/GenBank/DDBJ whole genome shotgun (WGS) entry which is preliminary data.</text>
</comment>
<evidence type="ECO:0000256" key="4">
    <source>
        <dbReference type="ARBA" id="ARBA00022989"/>
    </source>
</evidence>
<feature type="transmembrane region" description="Helical" evidence="7">
    <location>
        <begin position="21"/>
        <end position="42"/>
    </location>
</feature>
<keyword evidence="5 7" id="KW-0472">Membrane</keyword>
<feature type="transmembrane region" description="Helical" evidence="7">
    <location>
        <begin position="172"/>
        <end position="193"/>
    </location>
</feature>
<reference evidence="8 9" key="1">
    <citation type="submission" date="2023-04" db="EMBL/GenBank/DDBJ databases">
        <title>Clostridium tannerae sp. nov., isolated from the fecal material of an alpaca.</title>
        <authorList>
            <person name="Miller S."/>
            <person name="Hendry M."/>
            <person name="King J."/>
            <person name="Sankaranarayanan K."/>
            <person name="Lawson P.A."/>
        </authorList>
    </citation>
    <scope>NUCLEOTIDE SEQUENCE [LARGE SCALE GENOMIC DNA]</scope>
    <source>
        <strain evidence="8 9">A1-XYC3</strain>
    </source>
</reference>
<keyword evidence="4 7" id="KW-1133">Transmembrane helix</keyword>
<proteinExistence type="predicted"/>
<evidence type="ECO:0000313" key="9">
    <source>
        <dbReference type="Proteomes" id="UP001281656"/>
    </source>
</evidence>
<evidence type="ECO:0000256" key="1">
    <source>
        <dbReference type="ARBA" id="ARBA00004651"/>
    </source>
</evidence>
<feature type="transmembrane region" description="Helical" evidence="7">
    <location>
        <begin position="224"/>
        <end position="249"/>
    </location>
</feature>
<keyword evidence="2" id="KW-1003">Cell membrane</keyword>
<dbReference type="PANTHER" id="PTHR32196:SF72">
    <property type="entry name" value="RIBOSE IMPORT PERMEASE PROTEIN RBSC"/>
    <property type="match status" value="1"/>
</dbReference>
<organism evidence="8 9">
    <name type="scientific">Clostridium tanneri</name>
    <dbReference type="NCBI Taxonomy" id="3037988"/>
    <lineage>
        <taxon>Bacteria</taxon>
        <taxon>Bacillati</taxon>
        <taxon>Bacillota</taxon>
        <taxon>Clostridia</taxon>
        <taxon>Eubacteriales</taxon>
        <taxon>Clostridiaceae</taxon>
        <taxon>Clostridium</taxon>
    </lineage>
</organism>
<gene>
    <name evidence="8" type="ORF">P8V03_08575</name>
</gene>
<evidence type="ECO:0000256" key="5">
    <source>
        <dbReference type="ARBA" id="ARBA00023136"/>
    </source>
</evidence>
<evidence type="ECO:0000256" key="7">
    <source>
        <dbReference type="SAM" id="Phobius"/>
    </source>
</evidence>
<dbReference type="CDD" id="cd06579">
    <property type="entry name" value="TM_PBP1_transp_AraH_like"/>
    <property type="match status" value="1"/>
</dbReference>
<dbReference type="EMBL" id="JARUJP010000008">
    <property type="protein sequence ID" value="MDW8801210.1"/>
    <property type="molecule type" value="Genomic_DNA"/>
</dbReference>
<dbReference type="InterPro" id="IPR001851">
    <property type="entry name" value="ABC_transp_permease"/>
</dbReference>
<keyword evidence="9" id="KW-1185">Reference proteome</keyword>
<keyword evidence="3 7" id="KW-0812">Transmembrane</keyword>